<proteinExistence type="predicted"/>
<dbReference type="InterPro" id="IPR006905">
    <property type="entry name" value="Flavin_halogenase"/>
</dbReference>
<dbReference type="EC" id="1.14.19.9" evidence="3"/>
<keyword evidence="3" id="KW-0560">Oxidoreductase</keyword>
<feature type="binding site" evidence="2">
    <location>
        <begin position="19"/>
        <end position="22"/>
    </location>
    <ligand>
        <name>FAD</name>
        <dbReference type="ChEBI" id="CHEBI:57692"/>
    </ligand>
</feature>
<sequence length="516" mass="56305">MKDGGMASGAIERVVIVGGGTAGWMAAAALGSYLAGTGTRITLIESSEIGTIGVGEATIPTIRRFYASLGMTDAEVMRACEATAKLGIRFVDWKPGTSFVHPFGRFGQDLRGIDFHHFWAKARAAGQAAPLEEYSLGAMLAREGHASVPLPNPPSQLSIFDWALHFDAALFAAHMRSFAERSGVTRIDAKITDVSLDGETGFIEAVTLGSGERIEGDLFIDCSGFRGLLIGEALGVGYQDWSHWLLCDGAFAVQSERVGLPPSCTTVTARTAGWQWRIPLRSREGNGIVFSSSFQSDDEARAELLAHVPGKPTMEPRRLRFTPGRRDVAWAKNCVSLGLASGFLEPLESTSIALIETGIERLKQLFPDKGFDPAVIAEYNIQCAEEMERVRDFIILHYTLSTREGPFWQACREMRLPDTLAAKMELWRARGAFIRYRWEMFHPASWLAIYGGFEHLPERIDPGVAAVSVAELAPALEQMRAAVARTVSDTPTHEEFLATVDGAAAEPRNQSLRTPA</sequence>
<keyword evidence="2" id="KW-0547">Nucleotide-binding</keyword>
<dbReference type="PANTHER" id="PTHR43747">
    <property type="entry name" value="FAD-BINDING PROTEIN"/>
    <property type="match status" value="1"/>
</dbReference>
<feature type="binding site" evidence="2">
    <location>
        <position position="85"/>
    </location>
    <ligand>
        <name>7-chloro-L-tryptophan</name>
        <dbReference type="ChEBI" id="CHEBI:58713"/>
    </ligand>
</feature>
<feature type="binding site" evidence="2">
    <location>
        <position position="348"/>
    </location>
    <ligand>
        <name>L-tryptophan</name>
        <dbReference type="ChEBI" id="CHEBI:57912"/>
    </ligand>
</feature>
<feature type="binding site" evidence="2">
    <location>
        <position position="352"/>
    </location>
    <ligand>
        <name>FAD</name>
        <dbReference type="ChEBI" id="CHEBI:57692"/>
    </ligand>
</feature>
<dbReference type="InterPro" id="IPR036188">
    <property type="entry name" value="FAD/NAD-bd_sf"/>
</dbReference>
<organism evidence="3 4">
    <name type="scientific">Sphingomonas kyeonggiensis</name>
    <dbReference type="NCBI Taxonomy" id="1268553"/>
    <lineage>
        <taxon>Bacteria</taxon>
        <taxon>Pseudomonadati</taxon>
        <taxon>Pseudomonadota</taxon>
        <taxon>Alphaproteobacteria</taxon>
        <taxon>Sphingomonadales</taxon>
        <taxon>Sphingomonadaceae</taxon>
        <taxon>Sphingomonas</taxon>
    </lineage>
</organism>
<reference evidence="3 4" key="1">
    <citation type="submission" date="2020-08" db="EMBL/GenBank/DDBJ databases">
        <title>Functional genomics of gut bacteria from endangered species of beetles.</title>
        <authorList>
            <person name="Carlos-Shanley C."/>
        </authorList>
    </citation>
    <scope>NUCLEOTIDE SEQUENCE [LARGE SCALE GENOMIC DNA]</scope>
    <source>
        <strain evidence="3 4">S00224</strain>
    </source>
</reference>
<dbReference type="InterPro" id="IPR050816">
    <property type="entry name" value="Flavin-dep_Halogenase_NPB"/>
</dbReference>
<comment type="caution">
    <text evidence="3">The sequence shown here is derived from an EMBL/GenBank/DDBJ whole genome shotgun (WGS) entry which is preliminary data.</text>
</comment>
<dbReference type="GO" id="GO:0004497">
    <property type="term" value="F:monooxygenase activity"/>
    <property type="evidence" value="ECO:0007669"/>
    <property type="project" value="InterPro"/>
</dbReference>
<keyword evidence="2" id="KW-0274">FAD</keyword>
<evidence type="ECO:0000256" key="2">
    <source>
        <dbReference type="PIRSR" id="PIRSR011396-2"/>
    </source>
</evidence>
<feature type="active site" evidence="1">
    <location>
        <position position="85"/>
    </location>
</feature>
<evidence type="ECO:0000256" key="1">
    <source>
        <dbReference type="PIRSR" id="PIRSR011396-1"/>
    </source>
</evidence>
<dbReference type="Gene3D" id="3.50.50.60">
    <property type="entry name" value="FAD/NAD(P)-binding domain"/>
    <property type="match status" value="1"/>
</dbReference>
<dbReference type="PIRSF" id="PIRSF011396">
    <property type="entry name" value="Trp_halogenase"/>
    <property type="match status" value="1"/>
</dbReference>
<dbReference type="Proteomes" id="UP000575241">
    <property type="component" value="Unassembled WGS sequence"/>
</dbReference>
<evidence type="ECO:0000313" key="3">
    <source>
        <dbReference type="EMBL" id="MBB4838585.1"/>
    </source>
</evidence>
<evidence type="ECO:0000313" key="4">
    <source>
        <dbReference type="Proteomes" id="UP000575241"/>
    </source>
</evidence>
<gene>
    <name evidence="3" type="ORF">HNP52_001654</name>
</gene>
<protein>
    <submittedName>
        <fullName evidence="3">Tryptophan halogenase</fullName>
        <ecNumber evidence="3">1.14.19.9</ecNumber>
    </submittedName>
</protein>
<keyword evidence="4" id="KW-1185">Reference proteome</keyword>
<dbReference type="SUPFAM" id="SSF51905">
    <property type="entry name" value="FAD/NAD(P)-binding domain"/>
    <property type="match status" value="1"/>
</dbReference>
<dbReference type="AlphaFoldDB" id="A0A7W7K1E5"/>
<dbReference type="PANTHER" id="PTHR43747:SF4">
    <property type="entry name" value="FLAVIN-DEPENDENT TRYPTOPHAN HALOGENASE"/>
    <property type="match status" value="1"/>
</dbReference>
<accession>A0A7W7K1E5</accession>
<dbReference type="EMBL" id="JACHLN010000002">
    <property type="protein sequence ID" value="MBB4838585.1"/>
    <property type="molecule type" value="Genomic_DNA"/>
</dbReference>
<dbReference type="RefSeq" id="WP_221416220.1">
    <property type="nucleotide sequence ID" value="NZ_JACHLN010000002.1"/>
</dbReference>
<dbReference type="InterPro" id="IPR033856">
    <property type="entry name" value="Trp_halogen"/>
</dbReference>
<dbReference type="Pfam" id="PF04820">
    <property type="entry name" value="Trp_halogenase"/>
    <property type="match status" value="1"/>
</dbReference>
<keyword evidence="2" id="KW-0285">Flavoprotein</keyword>
<feature type="binding site" evidence="2">
    <location>
        <position position="339"/>
    </location>
    <ligand>
        <name>FAD</name>
        <dbReference type="ChEBI" id="CHEBI:57692"/>
    </ligand>
</feature>
<name>A0A7W7K1E5_9SPHN</name>
<dbReference type="GO" id="GO:0000166">
    <property type="term" value="F:nucleotide binding"/>
    <property type="evidence" value="ECO:0007669"/>
    <property type="project" value="UniProtKB-KW"/>
</dbReference>